<dbReference type="AlphaFoldDB" id="A0A822XL64"/>
<comment type="caution">
    <text evidence="2">The sequence shown here is derived from an EMBL/GenBank/DDBJ whole genome shotgun (WGS) entry which is preliminary data.</text>
</comment>
<gene>
    <name evidence="2" type="ORF">HUJ06_021272</name>
</gene>
<evidence type="ECO:0000256" key="1">
    <source>
        <dbReference type="SAM" id="SignalP"/>
    </source>
</evidence>
<dbReference type="PANTHER" id="PTHR33592">
    <property type="entry name" value="TRANSMEMBRANE PROTEIN"/>
    <property type="match status" value="1"/>
</dbReference>
<accession>A0A822XL64</accession>
<feature type="signal peptide" evidence="1">
    <location>
        <begin position="1"/>
        <end position="24"/>
    </location>
</feature>
<proteinExistence type="predicted"/>
<name>A0A822XL64_NELNU</name>
<keyword evidence="1" id="KW-0732">Signal</keyword>
<dbReference type="EMBL" id="DUZY01000001">
    <property type="protein sequence ID" value="DAD19809.1"/>
    <property type="molecule type" value="Genomic_DNA"/>
</dbReference>
<dbReference type="Proteomes" id="UP000607653">
    <property type="component" value="Unassembled WGS sequence"/>
</dbReference>
<evidence type="ECO:0000313" key="2">
    <source>
        <dbReference type="EMBL" id="DAD19809.1"/>
    </source>
</evidence>
<organism evidence="2 3">
    <name type="scientific">Nelumbo nucifera</name>
    <name type="common">Sacred lotus</name>
    <dbReference type="NCBI Taxonomy" id="4432"/>
    <lineage>
        <taxon>Eukaryota</taxon>
        <taxon>Viridiplantae</taxon>
        <taxon>Streptophyta</taxon>
        <taxon>Embryophyta</taxon>
        <taxon>Tracheophyta</taxon>
        <taxon>Spermatophyta</taxon>
        <taxon>Magnoliopsida</taxon>
        <taxon>Proteales</taxon>
        <taxon>Nelumbonaceae</taxon>
        <taxon>Nelumbo</taxon>
    </lineage>
</organism>
<reference evidence="2 3" key="1">
    <citation type="journal article" date="2020" name="Mol. Biol. Evol.">
        <title>Distinct Expression and Methylation Patterns for Genes with Different Fates following a Single Whole-Genome Duplication in Flowering Plants.</title>
        <authorList>
            <person name="Shi T."/>
            <person name="Rahmani R.S."/>
            <person name="Gugger P.F."/>
            <person name="Wang M."/>
            <person name="Li H."/>
            <person name="Zhang Y."/>
            <person name="Li Z."/>
            <person name="Wang Q."/>
            <person name="Van de Peer Y."/>
            <person name="Marchal K."/>
            <person name="Chen J."/>
        </authorList>
    </citation>
    <scope>NUCLEOTIDE SEQUENCE [LARGE SCALE GENOMIC DNA]</scope>
    <source>
        <tissue evidence="2">Leaf</tissue>
    </source>
</reference>
<protein>
    <submittedName>
        <fullName evidence="2">Uncharacterized protein</fullName>
    </submittedName>
</protein>
<sequence>MGSLRRVSAIIAGVLLLSFQLSMAGRVLAGEGEEWMKRSVLLESLQKGSVSPSGPSGCTNVPGSGGSSCPVPAAAVTEMNIAGSALVNFNPFPSVVVPFGVASGNQK</sequence>
<evidence type="ECO:0000313" key="3">
    <source>
        <dbReference type="Proteomes" id="UP000607653"/>
    </source>
</evidence>
<feature type="chain" id="PRO_5032664926" evidence="1">
    <location>
        <begin position="25"/>
        <end position="107"/>
    </location>
</feature>
<keyword evidence="3" id="KW-1185">Reference proteome</keyword>
<dbReference type="PANTHER" id="PTHR33592:SF10">
    <property type="entry name" value="TRANSMEMBRANE PROTEIN"/>
    <property type="match status" value="1"/>
</dbReference>